<dbReference type="Proteomes" id="UP001153269">
    <property type="component" value="Unassembled WGS sequence"/>
</dbReference>
<protein>
    <submittedName>
        <fullName evidence="2">Uncharacterized protein</fullName>
    </submittedName>
</protein>
<evidence type="ECO:0000313" key="3">
    <source>
        <dbReference type="Proteomes" id="UP001153269"/>
    </source>
</evidence>
<keyword evidence="3" id="KW-1185">Reference proteome</keyword>
<sequence length="87" mass="9889">KTENPYVSLQISSDIFFEVWLRGNVSVTPRDQRVYVSLGLSKHCGLRRPCTIGAAETCGGRQTMEAWENQTETKPVEESDRQQKEKS</sequence>
<feature type="non-terminal residue" evidence="2">
    <location>
        <position position="87"/>
    </location>
</feature>
<proteinExistence type="predicted"/>
<name>A0A9N7YCT8_PLEPL</name>
<evidence type="ECO:0000256" key="1">
    <source>
        <dbReference type="SAM" id="MobiDB-lite"/>
    </source>
</evidence>
<dbReference type="EMBL" id="CADEAL010000499">
    <property type="protein sequence ID" value="CAB1421008.1"/>
    <property type="molecule type" value="Genomic_DNA"/>
</dbReference>
<dbReference type="AlphaFoldDB" id="A0A9N7YCT8"/>
<feature type="region of interest" description="Disordered" evidence="1">
    <location>
        <begin position="64"/>
        <end position="87"/>
    </location>
</feature>
<comment type="caution">
    <text evidence="2">The sequence shown here is derived from an EMBL/GenBank/DDBJ whole genome shotgun (WGS) entry which is preliminary data.</text>
</comment>
<accession>A0A9N7YCT8</accession>
<evidence type="ECO:0000313" key="2">
    <source>
        <dbReference type="EMBL" id="CAB1421008.1"/>
    </source>
</evidence>
<feature type="compositionally biased region" description="Basic and acidic residues" evidence="1">
    <location>
        <begin position="74"/>
        <end position="87"/>
    </location>
</feature>
<organism evidence="2 3">
    <name type="scientific">Pleuronectes platessa</name>
    <name type="common">European plaice</name>
    <dbReference type="NCBI Taxonomy" id="8262"/>
    <lineage>
        <taxon>Eukaryota</taxon>
        <taxon>Metazoa</taxon>
        <taxon>Chordata</taxon>
        <taxon>Craniata</taxon>
        <taxon>Vertebrata</taxon>
        <taxon>Euteleostomi</taxon>
        <taxon>Actinopterygii</taxon>
        <taxon>Neopterygii</taxon>
        <taxon>Teleostei</taxon>
        <taxon>Neoteleostei</taxon>
        <taxon>Acanthomorphata</taxon>
        <taxon>Carangaria</taxon>
        <taxon>Pleuronectiformes</taxon>
        <taxon>Pleuronectoidei</taxon>
        <taxon>Pleuronectidae</taxon>
        <taxon>Pleuronectes</taxon>
    </lineage>
</organism>
<reference evidence="2" key="1">
    <citation type="submission" date="2020-03" db="EMBL/GenBank/DDBJ databases">
        <authorList>
            <person name="Weist P."/>
        </authorList>
    </citation>
    <scope>NUCLEOTIDE SEQUENCE</scope>
</reference>
<gene>
    <name evidence="2" type="ORF">PLEPLA_LOCUS8889</name>
</gene>